<accession>A0ABR7QCC5</accession>
<evidence type="ECO:0000313" key="3">
    <source>
        <dbReference type="EMBL" id="MBC8755989.1"/>
    </source>
</evidence>
<feature type="transmembrane region" description="Helical" evidence="2">
    <location>
        <begin position="313"/>
        <end position="333"/>
    </location>
</feature>
<dbReference type="EMBL" id="JACGWS010000009">
    <property type="protein sequence ID" value="MBC8755989.1"/>
    <property type="molecule type" value="Genomic_DNA"/>
</dbReference>
<dbReference type="RefSeq" id="WP_187563031.1">
    <property type="nucleotide sequence ID" value="NZ_JACGWS010000009.1"/>
</dbReference>
<feature type="transmembrane region" description="Helical" evidence="2">
    <location>
        <begin position="61"/>
        <end position="80"/>
    </location>
</feature>
<dbReference type="InterPro" id="IPR025519">
    <property type="entry name" value="DUF4407"/>
</dbReference>
<evidence type="ECO:0000256" key="1">
    <source>
        <dbReference type="SAM" id="Coils"/>
    </source>
</evidence>
<keyword evidence="2" id="KW-1133">Transmembrane helix</keyword>
<feature type="coiled-coil region" evidence="1">
    <location>
        <begin position="212"/>
        <end position="239"/>
    </location>
</feature>
<keyword evidence="2" id="KW-0472">Membrane</keyword>
<feature type="transmembrane region" description="Helical" evidence="2">
    <location>
        <begin position="101"/>
        <end position="119"/>
    </location>
</feature>
<gene>
    <name evidence="3" type="ORF">H2O64_15025</name>
</gene>
<evidence type="ECO:0000256" key="2">
    <source>
        <dbReference type="SAM" id="Phobius"/>
    </source>
</evidence>
<name>A0ABR7QCC5_9FLAO</name>
<proteinExistence type="predicted"/>
<dbReference type="Proteomes" id="UP000619238">
    <property type="component" value="Unassembled WGS sequence"/>
</dbReference>
<keyword evidence="4" id="KW-1185">Reference proteome</keyword>
<feature type="transmembrane region" description="Helical" evidence="2">
    <location>
        <begin position="30"/>
        <end position="55"/>
    </location>
</feature>
<comment type="caution">
    <text evidence="3">The sequence shown here is derived from an EMBL/GenBank/DDBJ whole genome shotgun (WGS) entry which is preliminary data.</text>
</comment>
<dbReference type="Pfam" id="PF14362">
    <property type="entry name" value="DUF4407"/>
    <property type="match status" value="2"/>
</dbReference>
<sequence length="407" mass="47031">MYKLLRNFFWFCSGANKRLLEENDIDHNKYFAIGATIFFTAIFAGFSGGYAMYFVFSGSEYAVSLAIALGVLWGLTIFNIDRFLVMSIKKENNFFKEFFFALPRIVLAIMIGVVIARPLELRIFEKEINEGLKQFYLENQQEIIGTKLTNFQAEIKEDVDKLNRKRIERDNADTDYRNHIKLRDTEYYGDKTGSTTGIPGWGPHAKKRQEEVDAKKVVLDNLTKKIEELENEINTKRANAGLDNVANYDNKTLDSLVSKSGFYDRNKILGQISSWTPFSSSDTKVNTENISQGSSLEVRKTKNRFSGEDDPTVFFISLLFIIIETLPILVKLLTKRSTYDMVLEHEEERIDFTKRHETTSHKQLIRNMSVSQRAVLNEAINKWEANELESDTLNERYINTDNEDHYA</sequence>
<organism evidence="3 4">
    <name type="scientific">Kordia aestuariivivens</name>
    <dbReference type="NCBI Taxonomy" id="2759037"/>
    <lineage>
        <taxon>Bacteria</taxon>
        <taxon>Pseudomonadati</taxon>
        <taxon>Bacteroidota</taxon>
        <taxon>Flavobacteriia</taxon>
        <taxon>Flavobacteriales</taxon>
        <taxon>Flavobacteriaceae</taxon>
        <taxon>Kordia</taxon>
    </lineage>
</organism>
<reference evidence="3 4" key="1">
    <citation type="submission" date="2020-07" db="EMBL/GenBank/DDBJ databases">
        <title>Description of Kordia aestuariivivens sp. nov., isolated from a tidal flat.</title>
        <authorList>
            <person name="Park S."/>
            <person name="Yoon J.-H."/>
        </authorList>
    </citation>
    <scope>NUCLEOTIDE SEQUENCE [LARGE SCALE GENOMIC DNA]</scope>
    <source>
        <strain evidence="3 4">YSTF-M3</strain>
    </source>
</reference>
<evidence type="ECO:0000313" key="4">
    <source>
        <dbReference type="Proteomes" id="UP000619238"/>
    </source>
</evidence>
<keyword evidence="2" id="KW-0812">Transmembrane</keyword>
<keyword evidence="1" id="KW-0175">Coiled coil</keyword>
<protein>
    <submittedName>
        <fullName evidence="3">DUF4407 domain-containing protein</fullName>
    </submittedName>
</protein>